<organism evidence="2 3">
    <name type="scientific">Pseudorhodoferax soli</name>
    <dbReference type="NCBI Taxonomy" id="545864"/>
    <lineage>
        <taxon>Bacteria</taxon>
        <taxon>Pseudomonadati</taxon>
        <taxon>Pseudomonadota</taxon>
        <taxon>Betaproteobacteria</taxon>
        <taxon>Burkholderiales</taxon>
        <taxon>Comamonadaceae</taxon>
    </lineage>
</organism>
<dbReference type="Proteomes" id="UP000252884">
    <property type="component" value="Unassembled WGS sequence"/>
</dbReference>
<dbReference type="OrthoDB" id="9796171at2"/>
<dbReference type="GO" id="GO:0016747">
    <property type="term" value="F:acyltransferase activity, transferring groups other than amino-acyl groups"/>
    <property type="evidence" value="ECO:0007669"/>
    <property type="project" value="InterPro"/>
</dbReference>
<dbReference type="InterPro" id="IPR000182">
    <property type="entry name" value="GNAT_dom"/>
</dbReference>
<dbReference type="Pfam" id="PF00583">
    <property type="entry name" value="Acetyltransf_1"/>
    <property type="match status" value="1"/>
</dbReference>
<evidence type="ECO:0000313" key="3">
    <source>
        <dbReference type="Proteomes" id="UP000252884"/>
    </source>
</evidence>
<proteinExistence type="predicted"/>
<accession>A0A368XXK7</accession>
<gene>
    <name evidence="2" type="ORF">DES41_10486</name>
</gene>
<dbReference type="InterPro" id="IPR016181">
    <property type="entry name" value="Acyl_CoA_acyltransferase"/>
</dbReference>
<dbReference type="EMBL" id="QPJK01000004">
    <property type="protein sequence ID" value="RCW71267.1"/>
    <property type="molecule type" value="Genomic_DNA"/>
</dbReference>
<evidence type="ECO:0000259" key="1">
    <source>
        <dbReference type="PROSITE" id="PS51186"/>
    </source>
</evidence>
<dbReference type="NCBIfam" id="TIGR04045">
    <property type="entry name" value="MSMEG_0567_GNAT"/>
    <property type="match status" value="1"/>
</dbReference>
<protein>
    <submittedName>
        <fullName evidence="2">Putative N-acetyltransferase (TIGR04045 family)</fullName>
    </submittedName>
</protein>
<dbReference type="SUPFAM" id="SSF55729">
    <property type="entry name" value="Acyl-CoA N-acyltransferases (Nat)"/>
    <property type="match status" value="1"/>
</dbReference>
<dbReference type="RefSeq" id="WP_114468519.1">
    <property type="nucleotide sequence ID" value="NZ_QPJK01000004.1"/>
</dbReference>
<name>A0A368XXK7_9BURK</name>
<feature type="domain" description="N-acetyltransferase" evidence="1">
    <location>
        <begin position="30"/>
        <end position="192"/>
    </location>
</feature>
<reference evidence="2 3" key="1">
    <citation type="submission" date="2018-07" db="EMBL/GenBank/DDBJ databases">
        <title>Genomic Encyclopedia of Type Strains, Phase IV (KMG-IV): sequencing the most valuable type-strain genomes for metagenomic binning, comparative biology and taxonomic classification.</title>
        <authorList>
            <person name="Goeker M."/>
        </authorList>
    </citation>
    <scope>NUCLEOTIDE SEQUENCE [LARGE SCALE GENOMIC DNA]</scope>
    <source>
        <strain evidence="2 3">DSM 21634</strain>
    </source>
</reference>
<dbReference type="Gene3D" id="3.40.630.30">
    <property type="match status" value="1"/>
</dbReference>
<comment type="caution">
    <text evidence="2">The sequence shown here is derived from an EMBL/GenBank/DDBJ whole genome shotgun (WGS) entry which is preliminary data.</text>
</comment>
<evidence type="ECO:0000313" key="2">
    <source>
        <dbReference type="EMBL" id="RCW71267.1"/>
    </source>
</evidence>
<sequence length="192" mass="21559">MLTAHAIPWCELATDYRPQAYRVQWASDGWMLREAAALRRQVFCTEQGLFGGRDGDDRDAIDDDPSLHTLVALSCLAGEADQMVGTVRIHQASPGLWWGSRLAVRRAFRQSSQLGTELIRLAVSSAHALGCREFLAHVQAQNVPLFQRLHWQVLDEMVIHGRMHALMRADLAHYPPCETPYAGFVVSPRRVS</sequence>
<dbReference type="PROSITE" id="PS51186">
    <property type="entry name" value="GNAT"/>
    <property type="match status" value="1"/>
</dbReference>
<keyword evidence="3" id="KW-1185">Reference proteome</keyword>
<keyword evidence="2" id="KW-0808">Transferase</keyword>
<dbReference type="InterPro" id="IPR024035">
    <property type="entry name" value="MSMEG_0567_GNAT"/>
</dbReference>
<dbReference type="AlphaFoldDB" id="A0A368XXK7"/>